<sequence>MRPDVRHALLALALVASGARAAAPADQFAQAYPIKATPGAPAYVVPLPQDAYSWTRPERALADVVVVDATGQQVPSGLYQPLQSVSRPVTLRLPLLAVPPAEAGSPGPRIERSTNGDIVIQPGNDNGPALVKEWLIDARTPINLSQITFPPTQVSDGADAQLDNVSIDVSDDLQSWTSLIRQATILSMGRGGNASDVSTVKIEGATGRYFRVRIVSGSVHWATAGEATATLAGRVEEKLGADDSVRQWLDVQPTRSTSSGQGVDYDYELPAALPINALRLKRGSDAVARVDAASLEGDHLSESLGTLVVTAAQGDDNTTLTIPAGRRQALRLHSATPLRDPPQLALGWVPDRLVFLPEGQAPYRLLAGSRAASRPAWPIADALAGLRKQQPEGWRPTEASTGPGERLAGEDALAAPNAPFDWTRVILWVVLGLGVLVVGGMAVSLLRKPPTGPREDP</sequence>
<protein>
    <submittedName>
        <fullName evidence="1">Uncharacterized protein</fullName>
    </submittedName>
</protein>
<accession>A0A0G9H3B1</accession>
<dbReference type="Pfam" id="PF13163">
    <property type="entry name" value="DUF3999"/>
    <property type="match status" value="1"/>
</dbReference>
<proteinExistence type="predicted"/>
<dbReference type="EMBL" id="CP017480">
    <property type="protein sequence ID" value="APG05974.1"/>
    <property type="molecule type" value="Genomic_DNA"/>
</dbReference>
<name>A0A0G9H3B1_9GAMM</name>
<dbReference type="Gene3D" id="2.60.120.260">
    <property type="entry name" value="Galactose-binding domain-like"/>
    <property type="match status" value="1"/>
</dbReference>
<evidence type="ECO:0000313" key="2">
    <source>
        <dbReference type="Proteomes" id="UP000182987"/>
    </source>
</evidence>
<keyword evidence="2" id="KW-1185">Reference proteome</keyword>
<dbReference type="KEGG" id="lrz:BJI69_20080"/>
<dbReference type="AlphaFoldDB" id="A0A0G9H3B1"/>
<dbReference type="RefSeq" id="WP_046969261.1">
    <property type="nucleotide sequence ID" value="NZ_CP017480.1"/>
</dbReference>
<dbReference type="PATRIC" id="fig|1440763.5.peg.3894"/>
<gene>
    <name evidence="1" type="ORF">BJI69_20080</name>
</gene>
<reference evidence="2" key="1">
    <citation type="submission" date="2016-09" db="EMBL/GenBank/DDBJ databases">
        <authorList>
            <person name="Lysoe E."/>
        </authorList>
    </citation>
    <scope>NUCLEOTIDE SEQUENCE [LARGE SCALE GENOMIC DNA]</scope>
    <source>
        <strain evidence="2">LJ96T</strain>
    </source>
</reference>
<evidence type="ECO:0000313" key="1">
    <source>
        <dbReference type="EMBL" id="APG05974.1"/>
    </source>
</evidence>
<dbReference type="InterPro" id="IPR025060">
    <property type="entry name" value="DUF3999"/>
</dbReference>
<dbReference type="STRING" id="1440763.BJI69_20080"/>
<dbReference type="Proteomes" id="UP000182987">
    <property type="component" value="Chromosome"/>
</dbReference>
<organism evidence="1 2">
    <name type="scientific">Luteibacter rhizovicinus DSM 16549</name>
    <dbReference type="NCBI Taxonomy" id="1440763"/>
    <lineage>
        <taxon>Bacteria</taxon>
        <taxon>Pseudomonadati</taxon>
        <taxon>Pseudomonadota</taxon>
        <taxon>Gammaproteobacteria</taxon>
        <taxon>Lysobacterales</taxon>
        <taxon>Rhodanobacteraceae</taxon>
        <taxon>Luteibacter</taxon>
    </lineage>
</organism>